<dbReference type="PATRIC" id="fig|698760.3.peg.2670"/>
<name>L7FC55_STRT8</name>
<proteinExistence type="inferred from homology"/>
<feature type="compositionally biased region" description="Pro residues" evidence="4">
    <location>
        <begin position="17"/>
        <end position="27"/>
    </location>
</feature>
<gene>
    <name evidence="5" type="ORF">STRTUCAR8_03514</name>
</gene>
<protein>
    <submittedName>
        <fullName evidence="5">Aminoglycoside 3-N-acetyltransferase</fullName>
    </submittedName>
</protein>
<reference evidence="5 6" key="1">
    <citation type="journal article" date="2011" name="Plasmid">
        <title>Streptomyces turgidiscabies Car8 contains a modular pathogenicity island that shares virulence genes with other actinobacterial plant pathogens.</title>
        <authorList>
            <person name="Huguet-Tapia J.C."/>
            <person name="Badger J.H."/>
            <person name="Loria R."/>
            <person name="Pettis G.S."/>
        </authorList>
    </citation>
    <scope>NUCLEOTIDE SEQUENCE [LARGE SCALE GENOMIC DNA]</scope>
    <source>
        <strain evidence="5 6">Car8</strain>
    </source>
</reference>
<keyword evidence="6" id="KW-1185">Reference proteome</keyword>
<evidence type="ECO:0000313" key="6">
    <source>
        <dbReference type="Proteomes" id="UP000010931"/>
    </source>
</evidence>
<accession>L7FC55</accession>
<organism evidence="5 6">
    <name type="scientific">Streptomyces turgidiscabies (strain Car8)</name>
    <dbReference type="NCBI Taxonomy" id="698760"/>
    <lineage>
        <taxon>Bacteria</taxon>
        <taxon>Bacillati</taxon>
        <taxon>Actinomycetota</taxon>
        <taxon>Actinomycetes</taxon>
        <taxon>Kitasatosporales</taxon>
        <taxon>Streptomycetaceae</taxon>
        <taxon>Streptomyces</taxon>
    </lineage>
</organism>
<sequence length="339" mass="35844">MPDRLPAPGRHTASAPDQPPRPTPAPPTSADTSSLASHTSTAPDLPPQPRPPQSRFTLRASSGPVAQDSTRPGADASAPAGAPHSAVQLRDVLAELGIRAGAPLIVHASLRGTGVAPSLVRDCLLARSGAGGTLVVPAFTPENSDTSRAYRASTEGMTEREKAAFRASMPPFAPDSTPCPSTGALAECVRTTPGAVRSTHPQTSFAGLGPRAAELLGRHDPHCHLGERSPLAPLYAADAQILLLRVGFEVCSAFHLAEYRTAPPAPRRTYRCVVGERGNWISYEDLVLDDSDFGAIGERLPRELVREREWAGKTVTLCDMRAVVDHAVDQMASYRPGLT</sequence>
<feature type="compositionally biased region" description="Low complexity" evidence="4">
    <location>
        <begin position="72"/>
        <end position="83"/>
    </location>
</feature>
<dbReference type="Pfam" id="PF02522">
    <property type="entry name" value="Antibiotic_NAT"/>
    <property type="match status" value="1"/>
</dbReference>
<dbReference type="Proteomes" id="UP000010931">
    <property type="component" value="Unassembled WGS sequence"/>
</dbReference>
<keyword evidence="2 5" id="KW-0808">Transferase</keyword>
<comment type="similarity">
    <text evidence="1">Belongs to the antibiotic N-acetyltransferase family.</text>
</comment>
<evidence type="ECO:0000256" key="3">
    <source>
        <dbReference type="ARBA" id="ARBA00023315"/>
    </source>
</evidence>
<dbReference type="STRING" id="85558.T45_00196"/>
<evidence type="ECO:0000313" key="5">
    <source>
        <dbReference type="EMBL" id="ELP68606.1"/>
    </source>
</evidence>
<dbReference type="GO" id="GO:0046677">
    <property type="term" value="P:response to antibiotic"/>
    <property type="evidence" value="ECO:0007669"/>
    <property type="project" value="InterPro"/>
</dbReference>
<evidence type="ECO:0000256" key="1">
    <source>
        <dbReference type="ARBA" id="ARBA00006383"/>
    </source>
</evidence>
<evidence type="ECO:0000256" key="2">
    <source>
        <dbReference type="ARBA" id="ARBA00022679"/>
    </source>
</evidence>
<dbReference type="PANTHER" id="PTHR11104">
    <property type="entry name" value="AMINOGLYCOSIDE N3-ACETYLTRANSFERASE"/>
    <property type="match status" value="1"/>
</dbReference>
<dbReference type="InterPro" id="IPR003679">
    <property type="entry name" value="Amioglycoside_AcTrfase"/>
</dbReference>
<dbReference type="InterPro" id="IPR028345">
    <property type="entry name" value="Antibiotic_NAT-like"/>
</dbReference>
<comment type="caution">
    <text evidence="5">The sequence shown here is derived from an EMBL/GenBank/DDBJ whole genome shotgun (WGS) entry which is preliminary data.</text>
</comment>
<keyword evidence="3" id="KW-0012">Acyltransferase</keyword>
<dbReference type="EMBL" id="AEJB01000208">
    <property type="protein sequence ID" value="ELP68606.1"/>
    <property type="molecule type" value="Genomic_DNA"/>
</dbReference>
<dbReference type="PANTHER" id="PTHR11104:SF0">
    <property type="entry name" value="SPBETA PROPHAGE-DERIVED AMINOGLYCOSIDE N(3')-ACETYLTRANSFERASE-LIKE PROTEIN YOKD"/>
    <property type="match status" value="1"/>
</dbReference>
<dbReference type="AlphaFoldDB" id="L7FC55"/>
<feature type="region of interest" description="Disordered" evidence="4">
    <location>
        <begin position="1"/>
        <end position="83"/>
    </location>
</feature>
<feature type="compositionally biased region" description="Low complexity" evidence="4">
    <location>
        <begin position="28"/>
        <end position="37"/>
    </location>
</feature>
<dbReference type="GO" id="GO:0008080">
    <property type="term" value="F:N-acetyltransferase activity"/>
    <property type="evidence" value="ECO:0007669"/>
    <property type="project" value="InterPro"/>
</dbReference>
<evidence type="ECO:0000256" key="4">
    <source>
        <dbReference type="SAM" id="MobiDB-lite"/>
    </source>
</evidence>
<dbReference type="SUPFAM" id="SSF110710">
    <property type="entry name" value="TTHA0583/YokD-like"/>
    <property type="match status" value="1"/>
</dbReference>